<feature type="transmembrane region" description="Helical" evidence="7">
    <location>
        <begin position="84"/>
        <end position="105"/>
    </location>
</feature>
<feature type="transmembrane region" description="Helical" evidence="7">
    <location>
        <begin position="532"/>
        <end position="552"/>
    </location>
</feature>
<dbReference type="PANTHER" id="PTHR11660:SF68">
    <property type="entry name" value="SOLUTE CARRIER FAMILY 40 MEMBER 1"/>
    <property type="match status" value="1"/>
</dbReference>
<evidence type="ECO:0000256" key="7">
    <source>
        <dbReference type="RuleBase" id="RU365065"/>
    </source>
</evidence>
<keyword evidence="9" id="KW-1185">Reference proteome</keyword>
<organism evidence="8 9">
    <name type="scientific">Brassica napus</name>
    <name type="common">Rape</name>
    <dbReference type="NCBI Taxonomy" id="3708"/>
    <lineage>
        <taxon>Eukaryota</taxon>
        <taxon>Viridiplantae</taxon>
        <taxon>Streptophyta</taxon>
        <taxon>Embryophyta</taxon>
        <taxon>Tracheophyta</taxon>
        <taxon>Spermatophyta</taxon>
        <taxon>Magnoliopsida</taxon>
        <taxon>eudicotyledons</taxon>
        <taxon>Gunneridae</taxon>
        <taxon>Pentapetalae</taxon>
        <taxon>rosids</taxon>
        <taxon>malvids</taxon>
        <taxon>Brassicales</taxon>
        <taxon>Brassicaceae</taxon>
        <taxon>Brassiceae</taxon>
        <taxon>Brassica</taxon>
    </lineage>
</organism>
<dbReference type="Proteomes" id="UP000824890">
    <property type="component" value="Unassembled WGS sequence"/>
</dbReference>
<keyword evidence="4 7" id="KW-0812">Transmembrane</keyword>
<feature type="transmembrane region" description="Helical" evidence="7">
    <location>
        <begin position="343"/>
        <end position="365"/>
    </location>
</feature>
<feature type="transmembrane region" description="Helical" evidence="7">
    <location>
        <begin position="165"/>
        <end position="190"/>
    </location>
</feature>
<evidence type="ECO:0000313" key="9">
    <source>
        <dbReference type="Proteomes" id="UP000824890"/>
    </source>
</evidence>
<reference evidence="8 9" key="1">
    <citation type="submission" date="2021-05" db="EMBL/GenBank/DDBJ databases">
        <title>Genome Assembly of Synthetic Allotetraploid Brassica napus Reveals Homoeologous Exchanges between Subgenomes.</title>
        <authorList>
            <person name="Davis J.T."/>
        </authorList>
    </citation>
    <scope>NUCLEOTIDE SEQUENCE [LARGE SCALE GENOMIC DNA]</scope>
    <source>
        <strain evidence="9">cv. Da-Ae</strain>
        <tissue evidence="8">Seedling</tissue>
    </source>
</reference>
<gene>
    <name evidence="8" type="ORF">HID58_017390</name>
</gene>
<protein>
    <recommendedName>
        <fullName evidence="7">Solute carrier family 40 member</fullName>
    </recommendedName>
</protein>
<proteinExistence type="inferred from homology"/>
<comment type="caution">
    <text evidence="7">Lacks conserved residue(s) required for the propagation of feature annotation.</text>
</comment>
<comment type="similarity">
    <text evidence="2 7">Belongs to the ferroportin (FP) (TC 2.A.100) family. SLC40A subfamily.</text>
</comment>
<keyword evidence="6 7" id="KW-0472">Membrane</keyword>
<comment type="subcellular location">
    <subcellularLocation>
        <location evidence="1 7">Membrane</location>
        <topology evidence="1 7">Multi-pass membrane protein</topology>
    </subcellularLocation>
</comment>
<feature type="transmembrane region" description="Helical" evidence="7">
    <location>
        <begin position="132"/>
        <end position="153"/>
    </location>
</feature>
<feature type="transmembrane region" description="Helical" evidence="7">
    <location>
        <begin position="245"/>
        <end position="267"/>
    </location>
</feature>
<sequence>MLMGGVAASRFGLWMFDLAVIQQMQKMENAAEAVTVVQQDEEREVEGLGQPQNPPPPVRRRFIISLYVGYFLARWGARTWEFSVALYMIYLWPNSLLLAAIYGAIESGSTAIFGPIVGRWIEGMDYVKVLRLWLLCQNLSYIIAGGAVIKLLLDYHLKPRNIPVFATLVALTNVAGAIGVLSTLGGTILIERDWAVVMSEGHPPAVLTRMNSVIRGIDLSSKLLSPVITGLIISFVSLKASAITFAFWATITAWVEYWLFISVYSGVPAIAQSNERRILRSMTNPVEETDAPVSVSIVRGTEEGNPPRRTAMLKVFDRVSKSSFVGAWRVYIKQEVVLPGVSLALLFFNVLRLAFSLCFGLVHMWMSSKMFLSFKGLWDLFTALIQLWNIDDGYIAVGRDTYIYHRYRQRNKCHGWTSGYSRLSSNAKPYLNAEDRSLVILVSELERWSCLLVCVGSIWVKRDNVASYMLMGGVAASRLGLWMFDLAVIQQMQDQVSESDRCVVGGVQNSLQSALDLMAYVLGIIVSNPKDFWILTIISFSTVTLAGLIYTVHLYRIRNHIFHFEKIPLLSKCLFKFILPSRGET</sequence>
<keyword evidence="5 7" id="KW-1133">Transmembrane helix</keyword>
<evidence type="ECO:0000256" key="4">
    <source>
        <dbReference type="ARBA" id="ARBA00022692"/>
    </source>
</evidence>
<dbReference type="PANTHER" id="PTHR11660">
    <property type="entry name" value="SOLUTE CARRIER FAMILY 40 MEMBER"/>
    <property type="match status" value="1"/>
</dbReference>
<name>A0ABQ8D6Z3_BRANA</name>
<evidence type="ECO:0000256" key="1">
    <source>
        <dbReference type="ARBA" id="ARBA00004141"/>
    </source>
</evidence>
<accession>A0ABQ8D6Z3</accession>
<keyword evidence="7" id="KW-0406">Ion transport</keyword>
<comment type="caution">
    <text evidence="8">The sequence shown here is derived from an EMBL/GenBank/DDBJ whole genome shotgun (WGS) entry which is preliminary data.</text>
</comment>
<comment type="function">
    <text evidence="7">May be involved in iron transport and iron homeostasis.</text>
</comment>
<evidence type="ECO:0000256" key="3">
    <source>
        <dbReference type="ARBA" id="ARBA00022448"/>
    </source>
</evidence>
<evidence type="ECO:0000313" key="8">
    <source>
        <dbReference type="EMBL" id="KAH0925134.1"/>
    </source>
</evidence>
<keyword evidence="3 7" id="KW-0813">Transport</keyword>
<dbReference type="SUPFAM" id="SSF103473">
    <property type="entry name" value="MFS general substrate transporter"/>
    <property type="match status" value="1"/>
</dbReference>
<dbReference type="InterPro" id="IPR036259">
    <property type="entry name" value="MFS_trans_sf"/>
</dbReference>
<evidence type="ECO:0000256" key="2">
    <source>
        <dbReference type="ARBA" id="ARBA00006279"/>
    </source>
</evidence>
<evidence type="ECO:0000256" key="6">
    <source>
        <dbReference type="ARBA" id="ARBA00023136"/>
    </source>
</evidence>
<dbReference type="Pfam" id="PF06963">
    <property type="entry name" value="FPN1"/>
    <property type="match status" value="3"/>
</dbReference>
<dbReference type="InterPro" id="IPR009716">
    <property type="entry name" value="Ferroportin-1"/>
</dbReference>
<dbReference type="EMBL" id="JAGKQM010000005">
    <property type="protein sequence ID" value="KAH0925134.1"/>
    <property type="molecule type" value="Genomic_DNA"/>
</dbReference>
<evidence type="ECO:0000256" key="5">
    <source>
        <dbReference type="ARBA" id="ARBA00022989"/>
    </source>
</evidence>